<dbReference type="eggNOG" id="arCOG05452">
    <property type="taxonomic scope" value="Archaea"/>
</dbReference>
<accession>F0QUR5</accession>
<protein>
    <submittedName>
        <fullName evidence="1">Uncharacterized protein</fullName>
    </submittedName>
</protein>
<dbReference type="OrthoDB" id="25346at2157"/>
<dbReference type="RefSeq" id="WP_013603889.1">
    <property type="nucleotide sequence ID" value="NC_015151.1"/>
</dbReference>
<keyword evidence="2" id="KW-1185">Reference proteome</keyword>
<name>F0QUR5_VULM7</name>
<dbReference type="Proteomes" id="UP000007485">
    <property type="component" value="Chromosome"/>
</dbReference>
<gene>
    <name evidence="1" type="ordered locus">VMUT_0515</name>
</gene>
<dbReference type="HOGENOM" id="CLU_165870_0_0_2"/>
<reference evidence="1 2" key="1">
    <citation type="journal article" date="2011" name="J. Bacteriol.">
        <title>Complete genome sequence of 'Vulcanisaeta moutnovskia' strain 768-28, a novel member of the hyperthermophilic crenarchaeal genus vulcanisaeta.</title>
        <authorList>
            <person name="Gumerov V.M."/>
            <person name="Mardanov A.V."/>
            <person name="Beletsky A.V."/>
            <person name="Prokofeva M.I."/>
            <person name="Bonch-Osmolovskaya E.A."/>
            <person name="Ravin N.V."/>
            <person name="Skryabin K.G."/>
        </authorList>
    </citation>
    <scope>NUCLEOTIDE SEQUENCE [LARGE SCALE GENOMIC DNA]</scope>
    <source>
        <strain evidence="1 2">768-28</strain>
    </source>
</reference>
<dbReference type="AlphaFoldDB" id="F0QUR5"/>
<dbReference type="GeneID" id="10288167"/>
<evidence type="ECO:0000313" key="1">
    <source>
        <dbReference type="EMBL" id="ADY00726.1"/>
    </source>
</evidence>
<dbReference type="KEGG" id="vmo:VMUT_0515"/>
<evidence type="ECO:0000313" key="2">
    <source>
        <dbReference type="Proteomes" id="UP000007485"/>
    </source>
</evidence>
<organism evidence="1 2">
    <name type="scientific">Vulcanisaeta moutnovskia (strain 768-28)</name>
    <dbReference type="NCBI Taxonomy" id="985053"/>
    <lineage>
        <taxon>Archaea</taxon>
        <taxon>Thermoproteota</taxon>
        <taxon>Thermoprotei</taxon>
        <taxon>Thermoproteales</taxon>
        <taxon>Thermoproteaceae</taxon>
        <taxon>Vulcanisaeta</taxon>
    </lineage>
</organism>
<sequence length="115" mass="13045">MEEYDSRIVKALIDLISKSRGRRVTIKARSLLKFAGLNGRHSDILKTAKVLGKLASDGYVRVESTKPIKTRSRVLRYIITESMELWKLAKENPNGAANVLLRRLRDLSNYDGTQT</sequence>
<proteinExistence type="predicted"/>
<dbReference type="EMBL" id="CP002529">
    <property type="protein sequence ID" value="ADY00726.1"/>
    <property type="molecule type" value="Genomic_DNA"/>
</dbReference>
<dbReference type="STRING" id="985053.VMUT_0515"/>